<dbReference type="NCBIfam" id="NF009270">
    <property type="entry name" value="PRK12627.1"/>
    <property type="match status" value="1"/>
</dbReference>
<keyword evidence="1" id="KW-0966">Cell projection</keyword>
<evidence type="ECO:0000313" key="2">
    <source>
        <dbReference type="Proteomes" id="UP000193963"/>
    </source>
</evidence>
<protein>
    <submittedName>
        <fullName evidence="1">Flagellar basal body rod protein FlgB</fullName>
    </submittedName>
</protein>
<sequence length="129" mass="14163">MFETLEVFRMADAMTRHAGVRQNVVAGNTANADTPDYKARDVVPFVDLVEGGVPATPMRASRARHLHGAEGLATAITRPQRNGYAEPNGNNVSLENEMLKSVEVKSQHDRALAIYRSGLSLMRMSIGRR</sequence>
<accession>A0A1X6ZN38</accession>
<gene>
    <name evidence="1" type="ORF">PSM7751_02809</name>
</gene>
<dbReference type="EMBL" id="FWFN01000005">
    <property type="protein sequence ID" value="SLN56559.1"/>
    <property type="molecule type" value="Genomic_DNA"/>
</dbReference>
<keyword evidence="1" id="KW-0282">Flagellum</keyword>
<keyword evidence="2" id="KW-1185">Reference proteome</keyword>
<organism evidence="1 2">
    <name type="scientific">Pseudooceanicola marinus</name>
    <dbReference type="NCBI Taxonomy" id="396013"/>
    <lineage>
        <taxon>Bacteria</taxon>
        <taxon>Pseudomonadati</taxon>
        <taxon>Pseudomonadota</taxon>
        <taxon>Alphaproteobacteria</taxon>
        <taxon>Rhodobacterales</taxon>
        <taxon>Paracoccaceae</taxon>
        <taxon>Pseudooceanicola</taxon>
    </lineage>
</organism>
<dbReference type="Proteomes" id="UP000193963">
    <property type="component" value="Unassembled WGS sequence"/>
</dbReference>
<keyword evidence="1" id="KW-0969">Cilium</keyword>
<dbReference type="AlphaFoldDB" id="A0A1X6ZN38"/>
<dbReference type="RefSeq" id="WP_085888831.1">
    <property type="nucleotide sequence ID" value="NZ_FWFN01000005.1"/>
</dbReference>
<evidence type="ECO:0000313" key="1">
    <source>
        <dbReference type="EMBL" id="SLN56559.1"/>
    </source>
</evidence>
<reference evidence="2" key="1">
    <citation type="submission" date="2017-03" db="EMBL/GenBank/DDBJ databases">
        <authorList>
            <person name="Rodrigo-Torres L."/>
            <person name="Arahal R.D."/>
            <person name="Lucena T."/>
        </authorList>
    </citation>
    <scope>NUCLEOTIDE SEQUENCE [LARGE SCALE GENOMIC DNA]</scope>
    <source>
        <strain evidence="2">CECT 7751</strain>
    </source>
</reference>
<dbReference type="OrthoDB" id="9788334at2"/>
<proteinExistence type="predicted"/>
<name>A0A1X6ZN38_9RHOB</name>